<dbReference type="Pfam" id="PF02771">
    <property type="entry name" value="Acyl-CoA_dh_N"/>
    <property type="match status" value="1"/>
</dbReference>
<dbReference type="InterPro" id="IPR036250">
    <property type="entry name" value="AcylCo_DH-like_C"/>
</dbReference>
<dbReference type="PANTHER" id="PTHR43884:SF20">
    <property type="entry name" value="ACYL-COA DEHYDROGENASE FADE28"/>
    <property type="match status" value="1"/>
</dbReference>
<proteinExistence type="inferred from homology"/>
<organism evidence="8 9">
    <name type="scientific">Asanoa ferruginea</name>
    <dbReference type="NCBI Taxonomy" id="53367"/>
    <lineage>
        <taxon>Bacteria</taxon>
        <taxon>Bacillati</taxon>
        <taxon>Actinomycetota</taxon>
        <taxon>Actinomycetes</taxon>
        <taxon>Micromonosporales</taxon>
        <taxon>Micromonosporaceae</taxon>
        <taxon>Asanoa</taxon>
    </lineage>
</organism>
<keyword evidence="4" id="KW-0274">FAD</keyword>
<dbReference type="GO" id="GO:0050660">
    <property type="term" value="F:flavin adenine dinucleotide binding"/>
    <property type="evidence" value="ECO:0007669"/>
    <property type="project" value="InterPro"/>
</dbReference>
<keyword evidence="5" id="KW-0560">Oxidoreductase</keyword>
<evidence type="ECO:0000313" key="8">
    <source>
        <dbReference type="EMBL" id="REF98286.1"/>
    </source>
</evidence>
<dbReference type="SUPFAM" id="SSF47203">
    <property type="entry name" value="Acyl-CoA dehydrogenase C-terminal domain-like"/>
    <property type="match status" value="1"/>
</dbReference>
<evidence type="ECO:0000256" key="1">
    <source>
        <dbReference type="ARBA" id="ARBA00001974"/>
    </source>
</evidence>
<dbReference type="Gene3D" id="1.20.140.10">
    <property type="entry name" value="Butyryl-CoA Dehydrogenase, subunit A, domain 3"/>
    <property type="match status" value="1"/>
</dbReference>
<dbReference type="OrthoDB" id="4607453at2"/>
<dbReference type="InterPro" id="IPR009075">
    <property type="entry name" value="AcylCo_DH/oxidase_C"/>
</dbReference>
<feature type="domain" description="Acyl-CoA dehydrogenase/oxidase N-terminal" evidence="7">
    <location>
        <begin position="6"/>
        <end position="104"/>
    </location>
</feature>
<evidence type="ECO:0000256" key="2">
    <source>
        <dbReference type="ARBA" id="ARBA00009347"/>
    </source>
</evidence>
<keyword evidence="9" id="KW-1185">Reference proteome</keyword>
<gene>
    <name evidence="8" type="ORF">DFJ67_4302</name>
</gene>
<comment type="cofactor">
    <cofactor evidence="1">
        <name>FAD</name>
        <dbReference type="ChEBI" id="CHEBI:57692"/>
    </cofactor>
</comment>
<dbReference type="PANTHER" id="PTHR43884">
    <property type="entry name" value="ACYL-COA DEHYDROGENASE"/>
    <property type="match status" value="1"/>
</dbReference>
<evidence type="ECO:0000256" key="5">
    <source>
        <dbReference type="ARBA" id="ARBA00023002"/>
    </source>
</evidence>
<keyword evidence="3" id="KW-0285">Flavoprotein</keyword>
<evidence type="ECO:0008006" key="10">
    <source>
        <dbReference type="Google" id="ProtNLM"/>
    </source>
</evidence>
<name>A0A3D9ZLL9_9ACTN</name>
<protein>
    <recommendedName>
        <fullName evidence="10">Alkylation response protein AidB-like acyl-CoA dehydrogenase</fullName>
    </recommendedName>
</protein>
<dbReference type="InterPro" id="IPR013786">
    <property type="entry name" value="AcylCoA_DH/ox_N"/>
</dbReference>
<evidence type="ECO:0000259" key="6">
    <source>
        <dbReference type="Pfam" id="PF00441"/>
    </source>
</evidence>
<evidence type="ECO:0000259" key="7">
    <source>
        <dbReference type="Pfam" id="PF02771"/>
    </source>
</evidence>
<comment type="similarity">
    <text evidence="2">Belongs to the acyl-CoA dehydrogenase family.</text>
</comment>
<dbReference type="GO" id="GO:0003995">
    <property type="term" value="F:acyl-CoA dehydrogenase activity"/>
    <property type="evidence" value="ECO:0007669"/>
    <property type="project" value="TreeGrafter"/>
</dbReference>
<comment type="caution">
    <text evidence="8">The sequence shown here is derived from an EMBL/GenBank/DDBJ whole genome shotgun (WGS) entry which is preliminary data.</text>
</comment>
<dbReference type="Proteomes" id="UP000256913">
    <property type="component" value="Unassembled WGS sequence"/>
</dbReference>
<dbReference type="EMBL" id="QUMQ01000001">
    <property type="protein sequence ID" value="REF98286.1"/>
    <property type="molecule type" value="Genomic_DNA"/>
</dbReference>
<dbReference type="Gene3D" id="1.10.540.10">
    <property type="entry name" value="Acyl-CoA dehydrogenase/oxidase, N-terminal domain"/>
    <property type="match status" value="1"/>
</dbReference>
<dbReference type="SUPFAM" id="SSF56645">
    <property type="entry name" value="Acyl-CoA dehydrogenase NM domain-like"/>
    <property type="match status" value="1"/>
</dbReference>
<evidence type="ECO:0000313" key="9">
    <source>
        <dbReference type="Proteomes" id="UP000256913"/>
    </source>
</evidence>
<dbReference type="InterPro" id="IPR037069">
    <property type="entry name" value="AcylCoA_DH/ox_N_sf"/>
</dbReference>
<sequence length="324" mass="33460">MNFAWTKEQHAFAETLDALLSSARPVAAARSWALGERDPGLALWRALADVGVPALCVPERLGGLDAGPVEAAIAFEKLGYHGAPGPWIESVAVAPALLAGTSEETVLTEVAAGETLVSFAAPPLTPRAVDAAGARVFFLAEGGALHQGVTGPLAASVDPGRRLFEVTPGDHIADLADSRVAGAFDGAALACAAVLLGAGERLLATSVDYVGERRQFGRPVGQFQAVKHLLADVRVALDFARPLVLGAAHELAAGSPDAGRDVSAAKVACADAAHLAARTALQVHGAIAYTVECDVSLWLLKVRALMAAWGTAGFHRDRLIRALI</sequence>
<dbReference type="InterPro" id="IPR009100">
    <property type="entry name" value="AcylCoA_DH/oxidase_NM_dom_sf"/>
</dbReference>
<reference evidence="8 9" key="1">
    <citation type="submission" date="2018-08" db="EMBL/GenBank/DDBJ databases">
        <title>Sequencing the genomes of 1000 actinobacteria strains.</title>
        <authorList>
            <person name="Klenk H.-P."/>
        </authorList>
    </citation>
    <scope>NUCLEOTIDE SEQUENCE [LARGE SCALE GENOMIC DNA]</scope>
    <source>
        <strain evidence="8 9">DSM 44099</strain>
    </source>
</reference>
<feature type="domain" description="Acyl-CoA dehydrogenase/oxidase C-terminal" evidence="6">
    <location>
        <begin position="182"/>
        <end position="323"/>
    </location>
</feature>
<dbReference type="Pfam" id="PF00441">
    <property type="entry name" value="Acyl-CoA_dh_1"/>
    <property type="match status" value="1"/>
</dbReference>
<dbReference type="AlphaFoldDB" id="A0A3D9ZLL9"/>
<dbReference type="RefSeq" id="WP_116069588.1">
    <property type="nucleotide sequence ID" value="NZ_BONB01000062.1"/>
</dbReference>
<evidence type="ECO:0000256" key="3">
    <source>
        <dbReference type="ARBA" id="ARBA00022630"/>
    </source>
</evidence>
<evidence type="ECO:0000256" key="4">
    <source>
        <dbReference type="ARBA" id="ARBA00022827"/>
    </source>
</evidence>
<accession>A0A3D9ZLL9</accession>